<feature type="domain" description="PurM-like N-terminal" evidence="9">
    <location>
        <begin position="674"/>
        <end position="773"/>
    </location>
</feature>
<dbReference type="PANTHER" id="PTHR43555">
    <property type="entry name" value="PHOSPHORIBOSYLFORMYLGLYCINAMIDINE SYNTHASE SUBUNIT PURL"/>
    <property type="match status" value="1"/>
</dbReference>
<dbReference type="UniPathway" id="UPA00074">
    <property type="reaction ID" value="UER00128"/>
</dbReference>
<dbReference type="InterPro" id="IPR036604">
    <property type="entry name" value="PurS-like_sf"/>
</dbReference>
<feature type="domain" description="PurM-like C-terminal" evidence="10">
    <location>
        <begin position="434"/>
        <end position="587"/>
    </location>
</feature>
<feature type="binding site" evidence="8">
    <location>
        <position position="500"/>
    </location>
    <ligand>
        <name>Mg(2+)</name>
        <dbReference type="ChEBI" id="CHEBI:18420"/>
        <label>2</label>
    </ligand>
</feature>
<dbReference type="AlphaFoldDB" id="A0A1F7J7A4"/>
<sequence length="990" mass="109320">MAIRIEIASKQSDSRATVRKKKLQALGFDSKIQEVTLVDVYTIDKKLSKKELSQVAEILTNPVTQHYSFIHFLSPRKFTYAIEIGYLPGVTDNVATTAKEMIEDLLKRKFIGHEQVYTSQITFIDGKIRGEEVKKITDTLYNPLIQRAKILSSSQFQKNKGMGVEVPRVKIDLSKKVDEVNLEVSDEELAVIGKAGIKSSDGTRRGPLALDLTFMKAIRDYFKKKKRHPTDMELESIAQTWSEHCKHTIFADPIDEIKQGLFKIYIQAATEKIRKKKGKKDICVSVFQDNSGAIVFDEQYLVTDKVETHNSPSALDPFGGSITGIVGVNRDAIGFGLGAKPIVNRYGFCFADPLDTKPLYKGANLTQKMLSPRRIMNGVIDGVNSGGNCSGIPTPQGFVVFNDGYKGKPLVFVGTLGLIPKKISGHKTYEKKARPGDYVVMIGGRVGQDGIHGATFSSESMDSGSPATAVQIGDPITQKKLSDALVKEARDLDLYNSVTDNGAGGLSCSVAEMAKESGGCFVKLDDVPLKYPGLSPWQIWVSESQERMTLAVPKKKWKKFAELMERRGVEATIIGQFNDSGDCVVKYQGKKIMDVDMKFLHDGLPKRPMITTYAPPHYPEPQFSPPKNLTKILLDMLSRQNIASFEFISQQYDHEVQGGAVLKPLQGKGRVNADASIMRPVLNSQKGVVISQALHPWYSAIDTYHMAACSIDAAIRQSVAAGADIEKLALLDNFCWCSSTEAERLGQLKRAAKACYDYALVYETPFISGKDSMFNDFKGYDHTGKPVKISVPPTLLISTIGVIDDSAQVVSLDLKFPGDLLYVLGETNDELGASEYYQQMSDGKNQYVGNSVPQVNAQKNIKRYKAFHKAVEKGLVVSAISVNRGGLAAALAKTAMAGQLGIEVSLKKALGKFSRDDYGLFSESQGRMVVSINPKNKFVFEKVMQGTIFTQIGKVRADGQFVIKSKNGRVIVKTNVKRMLKEYKKTFRDY</sequence>
<dbReference type="GO" id="GO:0004642">
    <property type="term" value="F:phosphoribosylformylglycinamidine synthase activity"/>
    <property type="evidence" value="ECO:0007669"/>
    <property type="project" value="UniProtKB-UniRule"/>
</dbReference>
<gene>
    <name evidence="8" type="primary">purL</name>
    <name evidence="12" type="ORF">A2966_01380</name>
</gene>
<dbReference type="GO" id="GO:0005524">
    <property type="term" value="F:ATP binding"/>
    <property type="evidence" value="ECO:0007669"/>
    <property type="project" value="UniProtKB-UniRule"/>
</dbReference>
<evidence type="ECO:0000313" key="13">
    <source>
        <dbReference type="Proteomes" id="UP000176480"/>
    </source>
</evidence>
<name>A0A1F7J7A4_9BACT</name>
<dbReference type="EC" id="6.3.5.3" evidence="8"/>
<dbReference type="Gene3D" id="3.90.650.10">
    <property type="entry name" value="PurM-like C-terminal domain"/>
    <property type="match status" value="2"/>
</dbReference>
<dbReference type="InterPro" id="IPR036921">
    <property type="entry name" value="PurM-like_N_sf"/>
</dbReference>
<dbReference type="InterPro" id="IPR016188">
    <property type="entry name" value="PurM-like_N"/>
</dbReference>
<evidence type="ECO:0000256" key="1">
    <source>
        <dbReference type="ARBA" id="ARBA00022490"/>
    </source>
</evidence>
<dbReference type="PANTHER" id="PTHR43555:SF1">
    <property type="entry name" value="PHOSPHORIBOSYLFORMYLGLYCINAMIDINE SYNTHASE SUBUNIT PURL"/>
    <property type="match status" value="1"/>
</dbReference>
<comment type="function">
    <text evidence="8">Part of the phosphoribosylformylglycinamidine synthase complex involved in the purines biosynthetic pathway. Catalyzes the ATP-dependent conversion of formylglycinamide ribonucleotide (FGAR) and glutamine to yield formylglycinamidine ribonucleotide (FGAM) and glutamate. The FGAM synthase complex is composed of three subunits. PurQ produces an ammonia molecule by converting glutamine to glutamate. PurL transfers the ammonia molecule to FGAR to form FGAM in an ATP-dependent manner. PurS interacts with PurQ and PurL and is thought to assist in the transfer of the ammonia molecule from PurQ to PurL.</text>
</comment>
<evidence type="ECO:0000313" key="12">
    <source>
        <dbReference type="EMBL" id="OGK51490.1"/>
    </source>
</evidence>
<comment type="caution">
    <text evidence="12">The sequence shown here is derived from an EMBL/GenBank/DDBJ whole genome shotgun (WGS) entry which is preliminary data.</text>
</comment>
<feature type="active site" description="Proton acceptor" evidence="8">
    <location>
        <position position="309"/>
    </location>
</feature>
<dbReference type="InterPro" id="IPR010918">
    <property type="entry name" value="PurM-like_C_dom"/>
</dbReference>
<keyword evidence="2 8" id="KW-0436">Ligase</keyword>
<evidence type="ECO:0000256" key="4">
    <source>
        <dbReference type="ARBA" id="ARBA00022741"/>
    </source>
</evidence>
<dbReference type="HAMAP" id="MF_00420">
    <property type="entry name" value="PurL_2"/>
    <property type="match status" value="1"/>
</dbReference>
<dbReference type="Gene3D" id="3.30.1280.10">
    <property type="entry name" value="Phosphoribosylformylglycinamidine synthase subunit PurS"/>
    <property type="match status" value="1"/>
</dbReference>
<keyword evidence="3 8" id="KW-0479">Metal-binding</keyword>
<comment type="subunit">
    <text evidence="8">Monomer. Part of the FGAM synthase complex composed of 1 PurL, 1 PurQ and 2 PurS subunits.</text>
</comment>
<dbReference type="EMBL" id="MGAR01000027">
    <property type="protein sequence ID" value="OGK51490.1"/>
    <property type="molecule type" value="Genomic_DNA"/>
</dbReference>
<dbReference type="InterPro" id="IPR010074">
    <property type="entry name" value="PRibForGlyAmidine_synth_PurL"/>
</dbReference>
<dbReference type="GO" id="GO:0005737">
    <property type="term" value="C:cytoplasm"/>
    <property type="evidence" value="ECO:0007669"/>
    <property type="project" value="UniProtKB-SubCell"/>
</dbReference>
<evidence type="ECO:0000259" key="9">
    <source>
        <dbReference type="Pfam" id="PF00586"/>
    </source>
</evidence>
<evidence type="ECO:0000259" key="11">
    <source>
        <dbReference type="Pfam" id="PF18072"/>
    </source>
</evidence>
<dbReference type="InterPro" id="IPR041609">
    <property type="entry name" value="PurL_linker"/>
</dbReference>
<feature type="domain" description="PurM-like C-terminal" evidence="10">
    <location>
        <begin position="817"/>
        <end position="963"/>
    </location>
</feature>
<keyword evidence="6 8" id="KW-0067">ATP-binding</keyword>
<reference evidence="12 13" key="1">
    <citation type="journal article" date="2016" name="Nat. Commun.">
        <title>Thousands of microbial genomes shed light on interconnected biogeochemical processes in an aquifer system.</title>
        <authorList>
            <person name="Anantharaman K."/>
            <person name="Brown C.T."/>
            <person name="Hug L.A."/>
            <person name="Sharon I."/>
            <person name="Castelle C.J."/>
            <person name="Probst A.J."/>
            <person name="Thomas B.C."/>
            <person name="Singh A."/>
            <person name="Wilkins M.J."/>
            <person name="Karaoz U."/>
            <person name="Brodie E.L."/>
            <person name="Williams K.H."/>
            <person name="Hubbard S.S."/>
            <person name="Banfield J.F."/>
        </authorList>
    </citation>
    <scope>NUCLEOTIDE SEQUENCE [LARGE SCALE GENOMIC DNA]</scope>
</reference>
<keyword evidence="1 8" id="KW-0963">Cytoplasm</keyword>
<comment type="caution">
    <text evidence="8">Lacks conserved residue(s) required for the propagation of feature annotation.</text>
</comment>
<dbReference type="SUPFAM" id="SSF55326">
    <property type="entry name" value="PurM N-terminal domain-like"/>
    <property type="match status" value="2"/>
</dbReference>
<organism evidence="12 13">
    <name type="scientific">Candidatus Roizmanbacteria bacterium RIFCSPLOWO2_01_FULL_41_22</name>
    <dbReference type="NCBI Taxonomy" id="1802067"/>
    <lineage>
        <taxon>Bacteria</taxon>
        <taxon>Candidatus Roizmaniibacteriota</taxon>
    </lineage>
</organism>
<feature type="binding site" evidence="8">
    <location>
        <position position="732"/>
    </location>
    <ligand>
        <name>ATP</name>
        <dbReference type="ChEBI" id="CHEBI:30616"/>
    </ligand>
</feature>
<evidence type="ECO:0000256" key="6">
    <source>
        <dbReference type="ARBA" id="ARBA00022840"/>
    </source>
</evidence>
<evidence type="ECO:0000256" key="2">
    <source>
        <dbReference type="ARBA" id="ARBA00022598"/>
    </source>
</evidence>
<feature type="domain" description="Phosphoribosylformylglycinamidine synthase linker" evidence="11">
    <location>
        <begin position="207"/>
        <end position="247"/>
    </location>
</feature>
<dbReference type="Pfam" id="PF02769">
    <property type="entry name" value="AIRS_C"/>
    <property type="match status" value="2"/>
</dbReference>
<comment type="subcellular location">
    <subcellularLocation>
        <location evidence="8">Cytoplasm</location>
    </subcellularLocation>
</comment>
<protein>
    <recommendedName>
        <fullName evidence="8">Phosphoribosylformylglycinamidine synthase subunit PurL</fullName>
        <shortName evidence="8">FGAM synthase</shortName>
        <ecNumber evidence="8">6.3.5.3</ecNumber>
    </recommendedName>
    <alternativeName>
        <fullName evidence="8">Formylglycinamide ribonucleotide amidotransferase subunit II</fullName>
        <shortName evidence="8">FGAR amidotransferase II</shortName>
        <shortName evidence="8">FGAR-AT II</shortName>
    </alternativeName>
    <alternativeName>
        <fullName evidence="8">Glutamine amidotransferase PurL</fullName>
    </alternativeName>
    <alternativeName>
        <fullName evidence="8">Phosphoribosylformylglycinamidine synthase subunit II</fullName>
    </alternativeName>
</protein>
<feature type="binding site" evidence="8">
    <location>
        <position position="471"/>
    </location>
    <ligand>
        <name>substrate</name>
    </ligand>
</feature>
<proteinExistence type="inferred from homology"/>
<dbReference type="CDD" id="cd02203">
    <property type="entry name" value="PurL_repeat1"/>
    <property type="match status" value="1"/>
</dbReference>
<evidence type="ECO:0000256" key="3">
    <source>
        <dbReference type="ARBA" id="ARBA00022723"/>
    </source>
</evidence>
<dbReference type="STRING" id="1802067.A2966_01380"/>
<dbReference type="SUPFAM" id="SSF56042">
    <property type="entry name" value="PurM C-terminal domain-like"/>
    <property type="match status" value="2"/>
</dbReference>
<dbReference type="Pfam" id="PF00586">
    <property type="entry name" value="AIRS"/>
    <property type="match status" value="2"/>
</dbReference>
<dbReference type="GO" id="GO:0000287">
    <property type="term" value="F:magnesium ion binding"/>
    <property type="evidence" value="ECO:0007669"/>
    <property type="project" value="UniProtKB-UniRule"/>
</dbReference>
<evidence type="ECO:0000259" key="10">
    <source>
        <dbReference type="Pfam" id="PF02769"/>
    </source>
</evidence>
<evidence type="ECO:0000256" key="5">
    <source>
        <dbReference type="ARBA" id="ARBA00022755"/>
    </source>
</evidence>
<keyword evidence="7 8" id="KW-0460">Magnesium</keyword>
<dbReference type="CDD" id="cd02204">
    <property type="entry name" value="PurL_repeat2"/>
    <property type="match status" value="1"/>
</dbReference>
<evidence type="ECO:0000256" key="7">
    <source>
        <dbReference type="ARBA" id="ARBA00022842"/>
    </source>
</evidence>
<dbReference type="Pfam" id="PF18072">
    <property type="entry name" value="FGAR-AT_linker"/>
    <property type="match status" value="1"/>
</dbReference>
<keyword evidence="4 8" id="KW-0547">Nucleotide-binding</keyword>
<feature type="binding site" evidence="8">
    <location>
        <position position="772"/>
    </location>
    <ligand>
        <name>substrate</name>
    </ligand>
</feature>
<feature type="domain" description="PurM-like N-terminal" evidence="9">
    <location>
        <begin position="289"/>
        <end position="419"/>
    </location>
</feature>
<comment type="similarity">
    <text evidence="8">Belongs to the FGAMS family.</text>
</comment>
<dbReference type="GO" id="GO:0006189">
    <property type="term" value="P:'de novo' IMP biosynthetic process"/>
    <property type="evidence" value="ECO:0007669"/>
    <property type="project" value="UniProtKB-UniRule"/>
</dbReference>
<feature type="binding site" evidence="8">
    <location>
        <position position="330"/>
    </location>
    <ligand>
        <name>substrate</name>
    </ligand>
</feature>
<comment type="pathway">
    <text evidence="8">Purine metabolism; IMP biosynthesis via de novo pathway; 5-amino-1-(5-phospho-D-ribosyl)imidazole from N(2)-formyl-N(1)-(5-phospho-D-ribosyl)glycinamide: step 1/2.</text>
</comment>
<dbReference type="InterPro" id="IPR036676">
    <property type="entry name" value="PurM-like_C_sf"/>
</dbReference>
<dbReference type="Proteomes" id="UP000176480">
    <property type="component" value="Unassembled WGS sequence"/>
</dbReference>
<feature type="active site" evidence="8">
    <location>
        <position position="244"/>
    </location>
</feature>
<accession>A0A1F7J7A4</accession>
<dbReference type="Gene3D" id="3.30.1330.10">
    <property type="entry name" value="PurM-like, N-terminal domain"/>
    <property type="match status" value="2"/>
</dbReference>
<feature type="binding site" evidence="8">
    <location>
        <position position="305"/>
    </location>
    <ligand>
        <name>ATP</name>
        <dbReference type="ChEBI" id="CHEBI:30616"/>
    </ligand>
</feature>
<keyword evidence="5 8" id="KW-0658">Purine biosynthesis</keyword>
<feature type="binding site" evidence="8">
    <location>
        <position position="331"/>
    </location>
    <ligand>
        <name>Mg(2+)</name>
        <dbReference type="ChEBI" id="CHEBI:18420"/>
        <label>2</label>
    </ligand>
</feature>
<feature type="binding site" evidence="8">
    <location>
        <position position="307"/>
    </location>
    <ligand>
        <name>Mg(2+)</name>
        <dbReference type="ChEBI" id="CHEBI:18420"/>
        <label>1</label>
    </ligand>
</feature>
<comment type="catalytic activity">
    <reaction evidence="8">
        <text>N(2)-formyl-N(1)-(5-phospho-beta-D-ribosyl)glycinamide + L-glutamine + ATP + H2O = 2-formamido-N(1)-(5-O-phospho-beta-D-ribosyl)acetamidine + L-glutamate + ADP + phosphate + H(+)</text>
        <dbReference type="Rhea" id="RHEA:17129"/>
        <dbReference type="ChEBI" id="CHEBI:15377"/>
        <dbReference type="ChEBI" id="CHEBI:15378"/>
        <dbReference type="ChEBI" id="CHEBI:29985"/>
        <dbReference type="ChEBI" id="CHEBI:30616"/>
        <dbReference type="ChEBI" id="CHEBI:43474"/>
        <dbReference type="ChEBI" id="CHEBI:58359"/>
        <dbReference type="ChEBI" id="CHEBI:147286"/>
        <dbReference type="ChEBI" id="CHEBI:147287"/>
        <dbReference type="ChEBI" id="CHEBI:456216"/>
        <dbReference type="EC" id="6.3.5.3"/>
    </reaction>
</comment>
<feature type="binding site" evidence="8">
    <location>
        <position position="769"/>
    </location>
    <ligand>
        <name>ATP</name>
        <dbReference type="ChEBI" id="CHEBI:30616"/>
    </ligand>
</feature>
<evidence type="ECO:0000256" key="8">
    <source>
        <dbReference type="HAMAP-Rule" id="MF_00420"/>
    </source>
</evidence>
<feature type="binding site" evidence="8">
    <location>
        <begin position="543"/>
        <end position="545"/>
    </location>
    <ligand>
        <name>substrate</name>
    </ligand>
</feature>